<proteinExistence type="predicted"/>
<name>A0ABS6PY38_9PSED</name>
<dbReference type="RefSeq" id="WP_217857430.1">
    <property type="nucleotide sequence ID" value="NZ_JAHSTV010000008.1"/>
</dbReference>
<accession>A0ABS6PY38</accession>
<keyword evidence="2" id="KW-1185">Reference proteome</keyword>
<dbReference type="Proteomes" id="UP000886900">
    <property type="component" value="Unassembled WGS sequence"/>
</dbReference>
<organism evidence="1 2">
    <name type="scientific">Pseudomonas farris</name>
    <dbReference type="NCBI Taxonomy" id="2841207"/>
    <lineage>
        <taxon>Bacteria</taxon>
        <taxon>Pseudomonadati</taxon>
        <taxon>Pseudomonadota</taxon>
        <taxon>Gammaproteobacteria</taxon>
        <taxon>Pseudomonadales</taxon>
        <taxon>Pseudomonadaceae</taxon>
        <taxon>Pseudomonas</taxon>
    </lineage>
</organism>
<gene>
    <name evidence="1" type="ORF">KVG95_18325</name>
</gene>
<reference evidence="1" key="1">
    <citation type="submission" date="2021-06" db="EMBL/GenBank/DDBJ databases">
        <title>Updating the genus Pseudomonas: Description of 43 new species and partition of the Pseudomonas putida group.</title>
        <authorList>
            <person name="Girard L."/>
            <person name="Lood C."/>
            <person name="Vandamme P."/>
            <person name="Rokni-Zadeh H."/>
            <person name="Van Noort V."/>
            <person name="Hofte M."/>
            <person name="Lavigne R."/>
            <person name="De Mot R."/>
        </authorList>
    </citation>
    <scope>NUCLEOTIDE SEQUENCE</scope>
    <source>
        <strain evidence="1">SWRI79</strain>
    </source>
</reference>
<sequence length="156" mass="16821">MNSYDKNGTKGKFFATIDGKLVNLKPNLYWQDETCTIHGTTIDDGSDQYYTLRINFPTTLTGSHEFGKNGLTGLALLMSTDGPSIAGGWIKGGHFTLGKSNPRTANFEGVFSGVAGSREDGDTLLEIKDGAFDLQGISQGALPEVAEPTRRQKQKS</sequence>
<comment type="caution">
    <text evidence="1">The sequence shown here is derived from an EMBL/GenBank/DDBJ whole genome shotgun (WGS) entry which is preliminary data.</text>
</comment>
<evidence type="ECO:0000313" key="1">
    <source>
        <dbReference type="EMBL" id="MBV4465284.1"/>
    </source>
</evidence>
<dbReference type="EMBL" id="JAHSTV010000008">
    <property type="protein sequence ID" value="MBV4465284.1"/>
    <property type="molecule type" value="Genomic_DNA"/>
</dbReference>
<protein>
    <submittedName>
        <fullName evidence="1">Uncharacterized protein</fullName>
    </submittedName>
</protein>
<evidence type="ECO:0000313" key="2">
    <source>
        <dbReference type="Proteomes" id="UP000886900"/>
    </source>
</evidence>